<evidence type="ECO:0000256" key="5">
    <source>
        <dbReference type="ARBA" id="ARBA00022725"/>
    </source>
</evidence>
<keyword evidence="6 10" id="KW-1133">Transmembrane helix</keyword>
<comment type="caution">
    <text evidence="10">Lacks conserved residue(s) required for the propagation of feature annotation.</text>
</comment>
<keyword evidence="4 10" id="KW-0812">Transmembrane</keyword>
<dbReference type="PANTHER" id="PTHR21137">
    <property type="entry name" value="ODORANT RECEPTOR"/>
    <property type="match status" value="1"/>
</dbReference>
<dbReference type="PANTHER" id="PTHR21137:SF35">
    <property type="entry name" value="ODORANT RECEPTOR 19A-RELATED"/>
    <property type="match status" value="1"/>
</dbReference>
<evidence type="ECO:0000256" key="9">
    <source>
        <dbReference type="ARBA" id="ARBA00023224"/>
    </source>
</evidence>
<feature type="transmembrane region" description="Helical" evidence="10">
    <location>
        <begin position="177"/>
        <end position="199"/>
    </location>
</feature>
<organism evidence="11 12">
    <name type="scientific">Pogonomyrmex barbatus</name>
    <name type="common">red harvester ant</name>
    <dbReference type="NCBI Taxonomy" id="144034"/>
    <lineage>
        <taxon>Eukaryota</taxon>
        <taxon>Metazoa</taxon>
        <taxon>Ecdysozoa</taxon>
        <taxon>Arthropoda</taxon>
        <taxon>Hexapoda</taxon>
        <taxon>Insecta</taxon>
        <taxon>Pterygota</taxon>
        <taxon>Neoptera</taxon>
        <taxon>Endopterygota</taxon>
        <taxon>Hymenoptera</taxon>
        <taxon>Apocrita</taxon>
        <taxon>Aculeata</taxon>
        <taxon>Formicoidea</taxon>
        <taxon>Formicidae</taxon>
        <taxon>Myrmicinae</taxon>
        <taxon>Pogonomyrmex</taxon>
    </lineage>
</organism>
<evidence type="ECO:0000256" key="6">
    <source>
        <dbReference type="ARBA" id="ARBA00022989"/>
    </source>
</evidence>
<keyword evidence="9 10" id="KW-0807">Transducer</keyword>
<evidence type="ECO:0000256" key="8">
    <source>
        <dbReference type="ARBA" id="ARBA00023170"/>
    </source>
</evidence>
<keyword evidence="7 10" id="KW-0472">Membrane</keyword>
<evidence type="ECO:0000256" key="3">
    <source>
        <dbReference type="ARBA" id="ARBA00022606"/>
    </source>
</evidence>
<proteinExistence type="inferred from homology"/>
<feature type="transmembrane region" description="Helical" evidence="10">
    <location>
        <begin position="289"/>
        <end position="309"/>
    </location>
</feature>
<dbReference type="GeneID" id="105423507"/>
<dbReference type="OrthoDB" id="6765072at2759"/>
<dbReference type="Pfam" id="PF02949">
    <property type="entry name" value="7tm_6"/>
    <property type="match status" value="2"/>
</dbReference>
<evidence type="ECO:0000313" key="12">
    <source>
        <dbReference type="RefSeq" id="XP_025073198.1"/>
    </source>
</evidence>
<evidence type="ECO:0000313" key="11">
    <source>
        <dbReference type="Proteomes" id="UP000504615"/>
    </source>
</evidence>
<evidence type="ECO:0000256" key="2">
    <source>
        <dbReference type="ARBA" id="ARBA00022475"/>
    </source>
</evidence>
<keyword evidence="8 10" id="KW-0675">Receptor</keyword>
<evidence type="ECO:0000256" key="1">
    <source>
        <dbReference type="ARBA" id="ARBA00004651"/>
    </source>
</evidence>
<dbReference type="RefSeq" id="XP_025073198.1">
    <property type="nucleotide sequence ID" value="XM_025217413.1"/>
</dbReference>
<evidence type="ECO:0000256" key="7">
    <source>
        <dbReference type="ARBA" id="ARBA00023136"/>
    </source>
</evidence>
<keyword evidence="2" id="KW-1003">Cell membrane</keyword>
<dbReference type="GO" id="GO:0007165">
    <property type="term" value="P:signal transduction"/>
    <property type="evidence" value="ECO:0007669"/>
    <property type="project" value="UniProtKB-KW"/>
</dbReference>
<name>A0A8N1S5A9_9HYME</name>
<feature type="transmembrane region" description="Helical" evidence="10">
    <location>
        <begin position="12"/>
        <end position="43"/>
    </location>
</feature>
<keyword evidence="11" id="KW-1185">Reference proteome</keyword>
<evidence type="ECO:0000256" key="10">
    <source>
        <dbReference type="RuleBase" id="RU351113"/>
    </source>
</evidence>
<keyword evidence="5 10" id="KW-0552">Olfaction</keyword>
<dbReference type="Proteomes" id="UP000504615">
    <property type="component" value="Unplaced"/>
</dbReference>
<feature type="transmembrane region" description="Helical" evidence="10">
    <location>
        <begin position="252"/>
        <end position="277"/>
    </location>
</feature>
<comment type="subcellular location">
    <subcellularLocation>
        <location evidence="1 10">Cell membrane</location>
        <topology evidence="1 10">Multi-pass membrane protein</topology>
    </subcellularLocation>
</comment>
<dbReference type="GO" id="GO:0005886">
    <property type="term" value="C:plasma membrane"/>
    <property type="evidence" value="ECO:0007669"/>
    <property type="project" value="UniProtKB-SubCell"/>
</dbReference>
<feature type="transmembrane region" description="Helical" evidence="10">
    <location>
        <begin position="118"/>
        <end position="140"/>
    </location>
</feature>
<dbReference type="AlphaFoldDB" id="A0A8N1S5A9"/>
<dbReference type="GO" id="GO:0004984">
    <property type="term" value="F:olfactory receptor activity"/>
    <property type="evidence" value="ECO:0007669"/>
    <property type="project" value="InterPro"/>
</dbReference>
<sequence>MSANTITRSIEIGLRVVGIWPGAAYAIAKRLFWTATMIAAQIFQYRHVALHLNSKDISQLMDGLSATLSYSLLFVKLIVFWTKQRIFNDVLTSITTDWEECRDSLYNMNSVANMSHRFSNLIIGLHSTAVLFYGIGVVALRNDDVTDTADRELFLKMELPFESGTSPIYEVVMTTQFLHQMTAATVIGVLSALLVTLVLHAGGQIDILREKLLEILPKEKKPTISAITMGSLIRKHQNIIVFTEKIESLYSYIALAQFISNTLVICCLGFIIVNSIGGDQGSSMLVRSLLFYVVINLEAFIFCFAGEYLSVKVSNSSSFYCNNYLFLRSEFLLRFNFQSKLIGDAAYESLWYDLTPSENRILLFLIMRSQKQLTITVGRFTNLSLQQFANVSFIVN</sequence>
<feature type="transmembrane region" description="Helical" evidence="10">
    <location>
        <begin position="63"/>
        <end position="81"/>
    </location>
</feature>
<reference evidence="12" key="1">
    <citation type="submission" date="2025-08" db="UniProtKB">
        <authorList>
            <consortium name="RefSeq"/>
        </authorList>
    </citation>
    <scope>IDENTIFICATION</scope>
</reference>
<evidence type="ECO:0000256" key="4">
    <source>
        <dbReference type="ARBA" id="ARBA00022692"/>
    </source>
</evidence>
<accession>A0A8N1S5A9</accession>
<comment type="similarity">
    <text evidence="10">Belongs to the insect chemoreceptor superfamily. Heteromeric odorant receptor channel (TC 1.A.69) family.</text>
</comment>
<dbReference type="InterPro" id="IPR004117">
    <property type="entry name" value="7tm6_olfct_rcpt"/>
</dbReference>
<protein>
    <recommendedName>
        <fullName evidence="10">Odorant receptor</fullName>
    </recommendedName>
</protein>
<gene>
    <name evidence="12" type="primary">LOC105423507</name>
</gene>
<keyword evidence="3 10" id="KW-0716">Sensory transduction</keyword>
<dbReference type="GO" id="GO:0005549">
    <property type="term" value="F:odorant binding"/>
    <property type="evidence" value="ECO:0007669"/>
    <property type="project" value="InterPro"/>
</dbReference>